<dbReference type="InterPro" id="IPR001497">
    <property type="entry name" value="MethylDNA_cys_MeTrfase_AS"/>
</dbReference>
<dbReference type="STRING" id="1089455.MOPEL_001_00460"/>
<proteinExistence type="inferred from homology"/>
<gene>
    <name evidence="13" type="primary">ogt</name>
    <name evidence="13" type="ORF">MOPEL_001_00460</name>
</gene>
<keyword evidence="3 9" id="KW-0963">Cytoplasm</keyword>
<feature type="domain" description="Methylguanine DNA methyltransferase ribonuclease-like" evidence="12">
    <location>
        <begin position="23"/>
        <end position="92"/>
    </location>
</feature>
<comment type="catalytic activity">
    <reaction evidence="1 9">
        <text>a 4-O-methyl-thymidine in DNA + L-cysteinyl-[protein] = a thymidine in DNA + S-methyl-L-cysteinyl-[protein]</text>
        <dbReference type="Rhea" id="RHEA:53428"/>
        <dbReference type="Rhea" id="RHEA-COMP:10131"/>
        <dbReference type="Rhea" id="RHEA-COMP:10132"/>
        <dbReference type="Rhea" id="RHEA-COMP:13555"/>
        <dbReference type="Rhea" id="RHEA-COMP:13556"/>
        <dbReference type="ChEBI" id="CHEBI:29950"/>
        <dbReference type="ChEBI" id="CHEBI:82612"/>
        <dbReference type="ChEBI" id="CHEBI:137386"/>
        <dbReference type="ChEBI" id="CHEBI:137387"/>
        <dbReference type="EC" id="2.1.1.63"/>
    </reaction>
</comment>
<dbReference type="InterPro" id="IPR036217">
    <property type="entry name" value="MethylDNA_cys_MeTrfase_DNAb"/>
</dbReference>
<dbReference type="OrthoDB" id="9802228at2"/>
<comment type="function">
    <text evidence="9">Involved in the cellular defense against the biological effects of O6-methylguanine (O6-MeG) and O4-methylthymine (O4-MeT) in DNA. Repairs the methylated nucleobase in DNA by stoichiometrically transferring the methyl group to a cysteine residue in the enzyme. This is a suicide reaction: the enzyme is irreversibly inactivated.</text>
</comment>
<evidence type="ECO:0000256" key="8">
    <source>
        <dbReference type="ARBA" id="ARBA00049348"/>
    </source>
</evidence>
<evidence type="ECO:0000256" key="5">
    <source>
        <dbReference type="ARBA" id="ARBA00022679"/>
    </source>
</evidence>
<dbReference type="InterPro" id="IPR023546">
    <property type="entry name" value="MGMT"/>
</dbReference>
<dbReference type="InterPro" id="IPR014048">
    <property type="entry name" value="MethylDNA_cys_MeTrfase_DNA-bd"/>
</dbReference>
<dbReference type="Pfam" id="PF02870">
    <property type="entry name" value="Methyltransf_1N"/>
    <property type="match status" value="1"/>
</dbReference>
<dbReference type="InterPro" id="IPR036631">
    <property type="entry name" value="MGMT_N_sf"/>
</dbReference>
<dbReference type="EC" id="2.1.1.63" evidence="9"/>
<evidence type="ECO:0000256" key="6">
    <source>
        <dbReference type="ARBA" id="ARBA00022763"/>
    </source>
</evidence>
<dbReference type="CDD" id="cd06445">
    <property type="entry name" value="ATase"/>
    <property type="match status" value="1"/>
</dbReference>
<dbReference type="GO" id="GO:0032259">
    <property type="term" value="P:methylation"/>
    <property type="evidence" value="ECO:0007669"/>
    <property type="project" value="UniProtKB-KW"/>
</dbReference>
<dbReference type="Gene3D" id="1.10.10.10">
    <property type="entry name" value="Winged helix-like DNA-binding domain superfamily/Winged helix DNA-binding domain"/>
    <property type="match status" value="1"/>
</dbReference>
<dbReference type="PANTHER" id="PTHR10815:SF5">
    <property type="entry name" value="METHYLATED-DNA--PROTEIN-CYSTEINE METHYLTRANSFERASE"/>
    <property type="match status" value="1"/>
</dbReference>
<evidence type="ECO:0000256" key="10">
    <source>
        <dbReference type="SAM" id="MobiDB-lite"/>
    </source>
</evidence>
<dbReference type="NCBIfam" id="TIGR00589">
    <property type="entry name" value="ogt"/>
    <property type="match status" value="1"/>
</dbReference>
<evidence type="ECO:0000256" key="2">
    <source>
        <dbReference type="ARBA" id="ARBA00008711"/>
    </source>
</evidence>
<feature type="region of interest" description="Disordered" evidence="10">
    <location>
        <begin position="1"/>
        <end position="26"/>
    </location>
</feature>
<dbReference type="Proteomes" id="UP000004367">
    <property type="component" value="Unassembled WGS sequence"/>
</dbReference>
<evidence type="ECO:0000313" key="14">
    <source>
        <dbReference type="Proteomes" id="UP000004367"/>
    </source>
</evidence>
<dbReference type="InterPro" id="IPR008332">
    <property type="entry name" value="MethylG_MeTrfase_N"/>
</dbReference>
<evidence type="ECO:0000259" key="11">
    <source>
        <dbReference type="Pfam" id="PF01035"/>
    </source>
</evidence>
<dbReference type="PROSITE" id="PS00374">
    <property type="entry name" value="MGMT"/>
    <property type="match status" value="1"/>
</dbReference>
<dbReference type="EMBL" id="BAFE01000001">
    <property type="protein sequence ID" value="GAB46928.1"/>
    <property type="molecule type" value="Genomic_DNA"/>
</dbReference>
<evidence type="ECO:0000256" key="7">
    <source>
        <dbReference type="ARBA" id="ARBA00023204"/>
    </source>
</evidence>
<evidence type="ECO:0000259" key="12">
    <source>
        <dbReference type="Pfam" id="PF02870"/>
    </source>
</evidence>
<feature type="domain" description="Methylated-DNA-[protein]-cysteine S-methyltransferase DNA binding" evidence="11">
    <location>
        <begin position="96"/>
        <end position="175"/>
    </location>
</feature>
<keyword evidence="4 9" id="KW-0489">Methyltransferase</keyword>
<dbReference type="InterPro" id="IPR036388">
    <property type="entry name" value="WH-like_DNA-bd_sf"/>
</dbReference>
<comment type="catalytic activity">
    <reaction evidence="8 9">
        <text>a 6-O-methyl-2'-deoxyguanosine in DNA + L-cysteinyl-[protein] = S-methyl-L-cysteinyl-[protein] + a 2'-deoxyguanosine in DNA</text>
        <dbReference type="Rhea" id="RHEA:24000"/>
        <dbReference type="Rhea" id="RHEA-COMP:10131"/>
        <dbReference type="Rhea" id="RHEA-COMP:10132"/>
        <dbReference type="Rhea" id="RHEA-COMP:11367"/>
        <dbReference type="Rhea" id="RHEA-COMP:11368"/>
        <dbReference type="ChEBI" id="CHEBI:29950"/>
        <dbReference type="ChEBI" id="CHEBI:82612"/>
        <dbReference type="ChEBI" id="CHEBI:85445"/>
        <dbReference type="ChEBI" id="CHEBI:85448"/>
        <dbReference type="EC" id="2.1.1.63"/>
    </reaction>
</comment>
<dbReference type="FunFam" id="1.10.10.10:FF:000214">
    <property type="entry name" value="Methylated-DNA--protein-cysteine methyltransferase"/>
    <property type="match status" value="1"/>
</dbReference>
<dbReference type="Gene3D" id="3.30.160.70">
    <property type="entry name" value="Methylated DNA-protein cysteine methyltransferase domain"/>
    <property type="match status" value="1"/>
</dbReference>
<comment type="caution">
    <text evidence="13">The sequence shown here is derived from an EMBL/GenBank/DDBJ whole genome shotgun (WGS) entry which is preliminary data.</text>
</comment>
<evidence type="ECO:0000256" key="1">
    <source>
        <dbReference type="ARBA" id="ARBA00001286"/>
    </source>
</evidence>
<dbReference type="SUPFAM" id="SSF46767">
    <property type="entry name" value="Methylated DNA-protein cysteine methyltransferase, C-terminal domain"/>
    <property type="match status" value="1"/>
</dbReference>
<evidence type="ECO:0000313" key="13">
    <source>
        <dbReference type="EMBL" id="GAB46928.1"/>
    </source>
</evidence>
<keyword evidence="5 9" id="KW-0808">Transferase</keyword>
<organism evidence="13 14">
    <name type="scientific">Mobilicoccus pelagius NBRC 104925</name>
    <dbReference type="NCBI Taxonomy" id="1089455"/>
    <lineage>
        <taxon>Bacteria</taxon>
        <taxon>Bacillati</taxon>
        <taxon>Actinomycetota</taxon>
        <taxon>Actinomycetes</taxon>
        <taxon>Micrococcales</taxon>
        <taxon>Dermatophilaceae</taxon>
        <taxon>Mobilicoccus</taxon>
    </lineage>
</organism>
<protein>
    <recommendedName>
        <fullName evidence="9">Methylated-DNA--protein-cysteine methyltransferase</fullName>
        <ecNumber evidence="9">2.1.1.63</ecNumber>
    </recommendedName>
    <alternativeName>
        <fullName evidence="9">6-O-methylguanine-DNA methyltransferase</fullName>
        <shortName evidence="9">MGMT</shortName>
    </alternativeName>
    <alternativeName>
        <fullName evidence="9">O-6-methylguanine-DNA-alkyltransferase</fullName>
    </alternativeName>
</protein>
<feature type="active site" description="Nucleophile; methyl group acceptor" evidence="9">
    <location>
        <position position="147"/>
    </location>
</feature>
<keyword evidence="14" id="KW-1185">Reference proteome</keyword>
<evidence type="ECO:0000256" key="4">
    <source>
        <dbReference type="ARBA" id="ARBA00022603"/>
    </source>
</evidence>
<keyword evidence="6 9" id="KW-0227">DNA damage</keyword>
<evidence type="ECO:0000256" key="9">
    <source>
        <dbReference type="HAMAP-Rule" id="MF_00772"/>
    </source>
</evidence>
<comment type="miscellaneous">
    <text evidence="9">This enzyme catalyzes only one turnover and therefore is not strictly catalytic. According to one definition, an enzyme is a biocatalyst that acts repeatedly and over many reaction cycles.</text>
</comment>
<dbReference type="SUPFAM" id="SSF53155">
    <property type="entry name" value="Methylated DNA-protein cysteine methyltransferase domain"/>
    <property type="match status" value="1"/>
</dbReference>
<accession>H5UMH0</accession>
<keyword evidence="7 9" id="KW-0234">DNA repair</keyword>
<dbReference type="GO" id="GO:0003908">
    <property type="term" value="F:methylated-DNA-[protein]-cysteine S-methyltransferase activity"/>
    <property type="evidence" value="ECO:0007669"/>
    <property type="project" value="UniProtKB-UniRule"/>
</dbReference>
<dbReference type="HAMAP" id="MF_00772">
    <property type="entry name" value="OGT"/>
    <property type="match status" value="1"/>
</dbReference>
<dbReference type="eggNOG" id="COG0350">
    <property type="taxonomic scope" value="Bacteria"/>
</dbReference>
<evidence type="ECO:0000256" key="3">
    <source>
        <dbReference type="ARBA" id="ARBA00022490"/>
    </source>
</evidence>
<dbReference type="GO" id="GO:0005737">
    <property type="term" value="C:cytoplasm"/>
    <property type="evidence" value="ECO:0007669"/>
    <property type="project" value="UniProtKB-SubCell"/>
</dbReference>
<dbReference type="AlphaFoldDB" id="H5UMH0"/>
<dbReference type="PANTHER" id="PTHR10815">
    <property type="entry name" value="METHYLATED-DNA--PROTEIN-CYSTEINE METHYLTRANSFERASE"/>
    <property type="match status" value="1"/>
</dbReference>
<reference evidence="13 14" key="1">
    <citation type="submission" date="2012-02" db="EMBL/GenBank/DDBJ databases">
        <title>Whole genome shotgun sequence of Mobilicoccus pelagius NBRC 104925.</title>
        <authorList>
            <person name="Yoshida Y."/>
            <person name="Hosoyama A."/>
            <person name="Tsuchikane K."/>
            <person name="Katsumata H."/>
            <person name="Yamazaki S."/>
            <person name="Fujita N."/>
        </authorList>
    </citation>
    <scope>NUCLEOTIDE SEQUENCE [LARGE SCALE GENOMIC DNA]</scope>
    <source>
        <strain evidence="13 14">NBRC 104925</strain>
    </source>
</reference>
<dbReference type="Pfam" id="PF01035">
    <property type="entry name" value="DNA_binding_1"/>
    <property type="match status" value="1"/>
</dbReference>
<dbReference type="GO" id="GO:0006307">
    <property type="term" value="P:DNA alkylation repair"/>
    <property type="evidence" value="ECO:0007669"/>
    <property type="project" value="UniProtKB-UniRule"/>
</dbReference>
<name>H5UMH0_9MICO</name>
<comment type="subcellular location">
    <subcellularLocation>
        <location evidence="9">Cytoplasm</location>
    </subcellularLocation>
</comment>
<dbReference type="RefSeq" id="WP_009480862.1">
    <property type="nucleotide sequence ID" value="NZ_BAFE01000001.1"/>
</dbReference>
<comment type="similarity">
    <text evidence="2 9">Belongs to the MGMT family.</text>
</comment>
<sequence length="180" mass="18945">MTTPPDAPRRPRTHGSPGPRIHSSVDTPVGEVTLVSDGTHLVGVYLDGQKHRPDVATFGARDDDAAPFSEARRQLGEYFAGERTAFDLPLAPVGTAFQRGVWAALARIPYGQTRSYATLAAEVGQPGASRAVGAAVGRNPISVVVPCHRVVGANGDLTGYAGGVERKRALLDLERDHASA</sequence>